<dbReference type="GO" id="GO:0005658">
    <property type="term" value="C:alpha DNA polymerase:primase complex"/>
    <property type="evidence" value="ECO:0007669"/>
    <property type="project" value="TreeGrafter"/>
</dbReference>
<keyword evidence="11" id="KW-1185">Reference proteome</keyword>
<dbReference type="InterPro" id="IPR054300">
    <property type="entry name" value="OB_DPOA2"/>
</dbReference>
<evidence type="ECO:0000313" key="11">
    <source>
        <dbReference type="Proteomes" id="UP000801864"/>
    </source>
</evidence>
<reference evidence="10 11" key="1">
    <citation type="submission" date="2018-06" db="EMBL/GenBank/DDBJ databases">
        <title>Genome analysis of cellulolytic fungus Trichoderma lentiforme CFAM-422.</title>
        <authorList>
            <person name="Steindorff A.S."/>
            <person name="Formighieri E.F."/>
            <person name="Midorikawa G.E.O."/>
            <person name="Tamietti M.S."/>
            <person name="Ramos E.Z."/>
            <person name="Silva A.S."/>
            <person name="Bon E.P.S."/>
            <person name="Mendes T.D."/>
            <person name="Damaso M.C.T."/>
            <person name="Favaro L.C.L."/>
        </authorList>
    </citation>
    <scope>NUCLEOTIDE SEQUENCE [LARGE SCALE GENOMIC DNA]</scope>
    <source>
        <strain evidence="10 11">CFAM-422</strain>
    </source>
</reference>
<dbReference type="PANTHER" id="PTHR23061:SF12">
    <property type="entry name" value="DNA POLYMERASE ALPHA SUBUNIT B"/>
    <property type="match status" value="1"/>
</dbReference>
<gene>
    <name evidence="10" type="ORF">CFAM422_000106</name>
</gene>
<comment type="subcellular location">
    <subcellularLocation>
        <location evidence="1">Nucleus</location>
    </subcellularLocation>
</comment>
<proteinExistence type="inferred from homology"/>
<sequence length="972" mass="104701">MADEEIQSRFAPNGTLEPDVVSELQSMGRLHDISAEDLYFKWESYCIKMDVDAQAVTLSNVRGLKQSIQDELEKSQRRLQVKSERKMAPTPRPKAGKGDVFGMLDGLVPSTPASGKQKMPGSGGLRKRMEMQRDIPSSPAAGLNEQLRSMNLPSATFAERQNAGEVVEILNDELPPAEAPIAPFPEPRIKLTAASDQKKTGYKPLAMKLSEASEILDDRIDDFLDLVREHHNLEDSAFGNAATASTTEVVVVGRIASDSLEGKLNAASIVLETSRRMGRGLRVPLKLDGVQSWSFFPGQIVALRGSNITGDEFIVKEVLDMPLLPSAASSAAALEAHREKLRGDPDAMDSDSEPAPLSIIYAAGPYTADDNLDYEPLQALCNQAADTYADALVLTGPFLDIDHPLIATGDFDLPEEATYDPDTANMNTVFKYLVAPALNRLASANPHLTVILVPSVRDVLDKHVSWPQDTIPRRELGLPKSVRIVSNPMTLSMNEVVLGLSSQDVLYELRSEEVSRGAPPGELMRRLCRHLVEQRHYFPVFPPTDRSRLPKTGTEDGLATGAMLDVSYLKLGEMVSVRPDVLLIPSSLPPFAKVVESVLAINPGPLSKRRGAGTYARMTLYPPTSDGEVINGLISHKVFDRARVEIPFGNGFPSISIINPASLIAVITISFTRRTPLSAIPVIIRPKPIVLSVIPTTVISPPIPIKRSPTAGILAPHVLVLCRALLAQLGHVPQLQVLGQGLAVAHVVLYAAAHDVSLEQARGGRLLLEEGALVVVFLLIRHFTLAILFLLLLRDVGFVLGGALFLGEVAAALHLRELLLALLNGLTGAFEALQLADSPGCFFRRGVQPVGGVDVGFLVVFVVPVLLPRGARGEVFLDLLLDKRIGCLFPGFLLGLSSSFLFLFRVLCGGASLPLGLFRGDSTRFGGFCIFTPGIEVDFVQVADDFAGAGGLWGRGYGDGLDGLVGVAGVGV</sequence>
<feature type="domain" description="DNA polymerase alpha/delta/epsilon subunit B" evidence="8">
    <location>
        <begin position="359"/>
        <end position="593"/>
    </location>
</feature>
<dbReference type="Proteomes" id="UP000801864">
    <property type="component" value="Unassembled WGS sequence"/>
</dbReference>
<evidence type="ECO:0000256" key="7">
    <source>
        <dbReference type="SAM" id="Phobius"/>
    </source>
</evidence>
<dbReference type="GO" id="GO:0003677">
    <property type="term" value="F:DNA binding"/>
    <property type="evidence" value="ECO:0007669"/>
    <property type="project" value="InterPro"/>
</dbReference>
<name>A0A9P4XRA4_9HYPO</name>
<evidence type="ECO:0000256" key="4">
    <source>
        <dbReference type="ARBA" id="ARBA00022705"/>
    </source>
</evidence>
<dbReference type="FunFam" id="3.60.21.60:FF:000008">
    <property type="entry name" value="DNA polymerase alpha subunit B"/>
    <property type="match status" value="1"/>
</dbReference>
<feature type="transmembrane region" description="Helical" evidence="7">
    <location>
        <begin position="772"/>
        <end position="793"/>
    </location>
</feature>
<dbReference type="FunFam" id="3.60.21.60:FF:000005">
    <property type="entry name" value="DNA polymerase alpha subunit B"/>
    <property type="match status" value="1"/>
</dbReference>
<keyword evidence="7" id="KW-0472">Membrane</keyword>
<keyword evidence="7" id="KW-0812">Transmembrane</keyword>
<keyword evidence="4" id="KW-0235">DNA replication</keyword>
<dbReference type="InterPro" id="IPR007185">
    <property type="entry name" value="DNA_pol_a/d/e_bsu"/>
</dbReference>
<evidence type="ECO:0000259" key="9">
    <source>
        <dbReference type="Pfam" id="PF22062"/>
    </source>
</evidence>
<evidence type="ECO:0000256" key="1">
    <source>
        <dbReference type="ARBA" id="ARBA00004123"/>
    </source>
</evidence>
<organism evidence="10 11">
    <name type="scientific">Trichoderma lentiforme</name>
    <dbReference type="NCBI Taxonomy" id="1567552"/>
    <lineage>
        <taxon>Eukaryota</taxon>
        <taxon>Fungi</taxon>
        <taxon>Dikarya</taxon>
        <taxon>Ascomycota</taxon>
        <taxon>Pezizomycotina</taxon>
        <taxon>Sordariomycetes</taxon>
        <taxon>Hypocreomycetidae</taxon>
        <taxon>Hypocreales</taxon>
        <taxon>Hypocreaceae</taxon>
        <taxon>Trichoderma</taxon>
    </lineage>
</organism>
<feature type="region of interest" description="Disordered" evidence="6">
    <location>
        <begin position="76"/>
        <end position="100"/>
    </location>
</feature>
<evidence type="ECO:0000256" key="3">
    <source>
        <dbReference type="ARBA" id="ARBA00018596"/>
    </source>
</evidence>
<comment type="caution">
    <text evidence="10">The sequence shown here is derived from an EMBL/GenBank/DDBJ whole genome shotgun (WGS) entry which is preliminary data.</text>
</comment>
<feature type="transmembrane region" description="Helical" evidence="7">
    <location>
        <begin position="887"/>
        <end position="907"/>
    </location>
</feature>
<protein>
    <recommendedName>
        <fullName evidence="3">DNA polymerase alpha subunit B</fullName>
    </recommendedName>
</protein>
<dbReference type="GO" id="GO:0006270">
    <property type="term" value="P:DNA replication initiation"/>
    <property type="evidence" value="ECO:0007669"/>
    <property type="project" value="TreeGrafter"/>
</dbReference>
<feature type="transmembrane region" description="Helical" evidence="7">
    <location>
        <begin position="846"/>
        <end position="867"/>
    </location>
</feature>
<dbReference type="PANTHER" id="PTHR23061">
    <property type="entry name" value="DNA POLYMERASE 2 ALPHA 70 KDA SUBUNIT"/>
    <property type="match status" value="1"/>
</dbReference>
<evidence type="ECO:0000256" key="2">
    <source>
        <dbReference type="ARBA" id="ARBA00007299"/>
    </source>
</evidence>
<evidence type="ECO:0000259" key="8">
    <source>
        <dbReference type="Pfam" id="PF04042"/>
    </source>
</evidence>
<keyword evidence="7" id="KW-1133">Transmembrane helix</keyword>
<dbReference type="Pfam" id="PF04042">
    <property type="entry name" value="DNA_pol_E_B"/>
    <property type="match status" value="1"/>
</dbReference>
<feature type="compositionally biased region" description="Basic and acidic residues" evidence="6">
    <location>
        <begin position="76"/>
        <end position="87"/>
    </location>
</feature>
<comment type="similarity">
    <text evidence="2">Belongs to the DNA polymerase alpha subunit B family.</text>
</comment>
<feature type="domain" description="DNA polymerase alpha subunit B OB" evidence="9">
    <location>
        <begin position="213"/>
        <end position="320"/>
    </location>
</feature>
<feature type="transmembrane region" description="Helical" evidence="7">
    <location>
        <begin position="805"/>
        <end position="826"/>
    </location>
</feature>
<evidence type="ECO:0000313" key="10">
    <source>
        <dbReference type="EMBL" id="KAF3076897.1"/>
    </source>
</evidence>
<evidence type="ECO:0000256" key="6">
    <source>
        <dbReference type="SAM" id="MobiDB-lite"/>
    </source>
</evidence>
<dbReference type="Pfam" id="PF22062">
    <property type="entry name" value="OB_DPOA2"/>
    <property type="match status" value="1"/>
</dbReference>
<dbReference type="Gene3D" id="3.60.21.60">
    <property type="match status" value="2"/>
</dbReference>
<evidence type="ECO:0000256" key="5">
    <source>
        <dbReference type="ARBA" id="ARBA00023242"/>
    </source>
</evidence>
<dbReference type="InterPro" id="IPR016722">
    <property type="entry name" value="DNA_pol_alpha_bsu"/>
</dbReference>
<keyword evidence="5" id="KW-0539">Nucleus</keyword>
<accession>A0A9P4XRA4</accession>
<dbReference type="EMBL" id="QLNT01000001">
    <property type="protein sequence ID" value="KAF3076897.1"/>
    <property type="molecule type" value="Genomic_DNA"/>
</dbReference>
<dbReference type="AlphaFoldDB" id="A0A9P4XRA4"/>